<protein>
    <submittedName>
        <fullName evidence="1">Uncharacterized protein</fullName>
    </submittedName>
</protein>
<proteinExistence type="predicted"/>
<dbReference type="Proteomes" id="UP000621500">
    <property type="component" value="Unassembled WGS sequence"/>
</dbReference>
<keyword evidence="2" id="KW-1185">Reference proteome</keyword>
<dbReference type="EMBL" id="BONX01000048">
    <property type="protein sequence ID" value="GIG99846.1"/>
    <property type="molecule type" value="Genomic_DNA"/>
</dbReference>
<evidence type="ECO:0000313" key="2">
    <source>
        <dbReference type="Proteomes" id="UP000621500"/>
    </source>
</evidence>
<organism evidence="1 2">
    <name type="scientific">Plantactinospora mayteni</name>
    <dbReference type="NCBI Taxonomy" id="566021"/>
    <lineage>
        <taxon>Bacteria</taxon>
        <taxon>Bacillati</taxon>
        <taxon>Actinomycetota</taxon>
        <taxon>Actinomycetes</taxon>
        <taxon>Micromonosporales</taxon>
        <taxon>Micromonosporaceae</taxon>
        <taxon>Plantactinospora</taxon>
    </lineage>
</organism>
<evidence type="ECO:0000313" key="1">
    <source>
        <dbReference type="EMBL" id="GIG99846.1"/>
    </source>
</evidence>
<reference evidence="1 2" key="1">
    <citation type="submission" date="2021-01" db="EMBL/GenBank/DDBJ databases">
        <title>Whole genome shotgun sequence of Plantactinospora mayteni NBRC 109088.</title>
        <authorList>
            <person name="Komaki H."/>
            <person name="Tamura T."/>
        </authorList>
    </citation>
    <scope>NUCLEOTIDE SEQUENCE [LARGE SCALE GENOMIC DNA]</scope>
    <source>
        <strain evidence="1 2">NBRC 109088</strain>
    </source>
</reference>
<accession>A0ABQ4EYX6</accession>
<dbReference type="RefSeq" id="WP_203861189.1">
    <property type="nucleotide sequence ID" value="NZ_BAAAZQ010000015.1"/>
</dbReference>
<gene>
    <name evidence="1" type="ORF">Pma05_64190</name>
</gene>
<sequence>MRIRAGAVWIRAGVGGTPSAYRPSRVALPDIPVSARRVVAPGTARFLGMFTSGSPEGRTPLTAYS</sequence>
<comment type="caution">
    <text evidence="1">The sequence shown here is derived from an EMBL/GenBank/DDBJ whole genome shotgun (WGS) entry which is preliminary data.</text>
</comment>
<name>A0ABQ4EYX6_9ACTN</name>